<proteinExistence type="predicted"/>
<gene>
    <name evidence="1" type="ORF">CHARACLAT_033603</name>
</gene>
<evidence type="ECO:0000313" key="2">
    <source>
        <dbReference type="Proteomes" id="UP001352852"/>
    </source>
</evidence>
<dbReference type="EMBL" id="JAHUTJ010007641">
    <property type="protein sequence ID" value="MED6266220.1"/>
    <property type="molecule type" value="Genomic_DNA"/>
</dbReference>
<organism evidence="1 2">
    <name type="scientific">Characodon lateralis</name>
    <dbReference type="NCBI Taxonomy" id="208331"/>
    <lineage>
        <taxon>Eukaryota</taxon>
        <taxon>Metazoa</taxon>
        <taxon>Chordata</taxon>
        <taxon>Craniata</taxon>
        <taxon>Vertebrata</taxon>
        <taxon>Euteleostomi</taxon>
        <taxon>Actinopterygii</taxon>
        <taxon>Neopterygii</taxon>
        <taxon>Teleostei</taxon>
        <taxon>Neoteleostei</taxon>
        <taxon>Acanthomorphata</taxon>
        <taxon>Ovalentaria</taxon>
        <taxon>Atherinomorphae</taxon>
        <taxon>Cyprinodontiformes</taxon>
        <taxon>Goodeidae</taxon>
        <taxon>Characodon</taxon>
    </lineage>
</organism>
<reference evidence="1 2" key="1">
    <citation type="submission" date="2021-06" db="EMBL/GenBank/DDBJ databases">
        <authorList>
            <person name="Palmer J.M."/>
        </authorList>
    </citation>
    <scope>NUCLEOTIDE SEQUENCE [LARGE SCALE GENOMIC DNA]</scope>
    <source>
        <strain evidence="1 2">CL_MEX2019</strain>
        <tissue evidence="1">Muscle</tissue>
    </source>
</reference>
<keyword evidence="2" id="KW-1185">Reference proteome</keyword>
<dbReference type="Proteomes" id="UP001352852">
    <property type="component" value="Unassembled WGS sequence"/>
</dbReference>
<sequence>MTLVRSGLSGSTDICMDPIRMEAVFQCGAVFWCIEADPFRSSHTARIRLRVLLLDRAACSPHLSRPQQRMVENRGTKEPDPIQEEWARITLGTIHGSGFPMQEQD</sequence>
<accession>A0ABU7CWG1</accession>
<comment type="caution">
    <text evidence="1">The sequence shown here is derived from an EMBL/GenBank/DDBJ whole genome shotgun (WGS) entry which is preliminary data.</text>
</comment>
<name>A0ABU7CWG1_9TELE</name>
<evidence type="ECO:0000313" key="1">
    <source>
        <dbReference type="EMBL" id="MED6266220.1"/>
    </source>
</evidence>
<protein>
    <submittedName>
        <fullName evidence="1">Uncharacterized protein</fullName>
    </submittedName>
</protein>